<evidence type="ECO:0000313" key="3">
    <source>
        <dbReference type="Proteomes" id="UP000054538"/>
    </source>
</evidence>
<dbReference type="EMBL" id="KN826615">
    <property type="protein sequence ID" value="KIK78365.1"/>
    <property type="molecule type" value="Genomic_DNA"/>
</dbReference>
<organism evidence="2 3">
    <name type="scientific">Paxillus rubicundulus Ve08.2h10</name>
    <dbReference type="NCBI Taxonomy" id="930991"/>
    <lineage>
        <taxon>Eukaryota</taxon>
        <taxon>Fungi</taxon>
        <taxon>Dikarya</taxon>
        <taxon>Basidiomycota</taxon>
        <taxon>Agaricomycotina</taxon>
        <taxon>Agaricomycetes</taxon>
        <taxon>Agaricomycetidae</taxon>
        <taxon>Boletales</taxon>
        <taxon>Paxilineae</taxon>
        <taxon>Paxillaceae</taxon>
        <taxon>Paxillus</taxon>
    </lineage>
</organism>
<sequence>LFLQVLLYTAIGSMIARIIKQFFWVPHHFRYDILAGGGWGNVGDRYFNVCSHGITAMAPFNGTDVQNLSVAYISVYILVFRMTINQITLFLLGGTKLIKMDLEGPDVGTEDVRERMRTKRGKLGASYPH</sequence>
<dbReference type="Proteomes" id="UP000054538">
    <property type="component" value="Unassembled WGS sequence"/>
</dbReference>
<evidence type="ECO:0000313" key="2">
    <source>
        <dbReference type="EMBL" id="KIK78365.1"/>
    </source>
</evidence>
<name>A0A0D0DJQ4_9AGAM</name>
<protein>
    <submittedName>
        <fullName evidence="2">Uncharacterized protein</fullName>
    </submittedName>
</protein>
<dbReference type="STRING" id="930991.A0A0D0DJQ4"/>
<gene>
    <name evidence="2" type="ORF">PAXRUDRAFT_164202</name>
</gene>
<reference evidence="3" key="2">
    <citation type="submission" date="2015-01" db="EMBL/GenBank/DDBJ databases">
        <title>Evolutionary Origins and Diversification of the Mycorrhizal Mutualists.</title>
        <authorList>
            <consortium name="DOE Joint Genome Institute"/>
            <consortium name="Mycorrhizal Genomics Consortium"/>
            <person name="Kohler A."/>
            <person name="Kuo A."/>
            <person name="Nagy L.G."/>
            <person name="Floudas D."/>
            <person name="Copeland A."/>
            <person name="Barry K.W."/>
            <person name="Cichocki N."/>
            <person name="Veneault-Fourrey C."/>
            <person name="LaButti K."/>
            <person name="Lindquist E.A."/>
            <person name="Lipzen A."/>
            <person name="Lundell T."/>
            <person name="Morin E."/>
            <person name="Murat C."/>
            <person name="Riley R."/>
            <person name="Ohm R."/>
            <person name="Sun H."/>
            <person name="Tunlid A."/>
            <person name="Henrissat B."/>
            <person name="Grigoriev I.V."/>
            <person name="Hibbett D.S."/>
            <person name="Martin F."/>
        </authorList>
    </citation>
    <scope>NUCLEOTIDE SEQUENCE [LARGE SCALE GENOMIC DNA]</scope>
    <source>
        <strain evidence="3">Ve08.2h10</strain>
    </source>
</reference>
<feature type="non-terminal residue" evidence="2">
    <location>
        <position position="1"/>
    </location>
</feature>
<keyword evidence="3" id="KW-1185">Reference proteome</keyword>
<reference evidence="2 3" key="1">
    <citation type="submission" date="2014-04" db="EMBL/GenBank/DDBJ databases">
        <authorList>
            <consortium name="DOE Joint Genome Institute"/>
            <person name="Kuo A."/>
            <person name="Kohler A."/>
            <person name="Jargeat P."/>
            <person name="Nagy L.G."/>
            <person name="Floudas D."/>
            <person name="Copeland A."/>
            <person name="Barry K.W."/>
            <person name="Cichocki N."/>
            <person name="Veneault-Fourrey C."/>
            <person name="LaButti K."/>
            <person name="Lindquist E.A."/>
            <person name="Lipzen A."/>
            <person name="Lundell T."/>
            <person name="Morin E."/>
            <person name="Murat C."/>
            <person name="Sun H."/>
            <person name="Tunlid A."/>
            <person name="Henrissat B."/>
            <person name="Grigoriev I.V."/>
            <person name="Hibbett D.S."/>
            <person name="Martin F."/>
            <person name="Nordberg H.P."/>
            <person name="Cantor M.N."/>
            <person name="Hua S.X."/>
        </authorList>
    </citation>
    <scope>NUCLEOTIDE SEQUENCE [LARGE SCALE GENOMIC DNA]</scope>
    <source>
        <strain evidence="2 3">Ve08.2h10</strain>
    </source>
</reference>
<proteinExistence type="predicted"/>
<evidence type="ECO:0000256" key="1">
    <source>
        <dbReference type="SAM" id="MobiDB-lite"/>
    </source>
</evidence>
<dbReference type="OrthoDB" id="435607at2759"/>
<accession>A0A0D0DJQ4</accession>
<dbReference type="InParanoid" id="A0A0D0DJQ4"/>
<feature type="region of interest" description="Disordered" evidence="1">
    <location>
        <begin position="109"/>
        <end position="129"/>
    </location>
</feature>
<dbReference type="AlphaFoldDB" id="A0A0D0DJQ4"/>
<dbReference type="HOGENOM" id="CLU_1949497_0_0_1"/>